<dbReference type="EMBL" id="LVWA01000008">
    <property type="protein sequence ID" value="OKL39530.1"/>
    <property type="molecule type" value="Genomic_DNA"/>
</dbReference>
<protein>
    <submittedName>
        <fullName evidence="1">Uncharacterized protein</fullName>
    </submittedName>
</protein>
<evidence type="ECO:0000313" key="1">
    <source>
        <dbReference type="EMBL" id="OKL39530.1"/>
    </source>
</evidence>
<proteinExistence type="predicted"/>
<sequence>MENHTFTQKSHEVKNTFVKMFLHPDLIGDSGFIGWRLYLTKEREINELPYDEGMKAYQKRILKKAKYGIGIDSIGGAIPVNDVEQVIEGRILPPWPACSLSYLQRL</sequence>
<reference evidence="1 2" key="1">
    <citation type="submission" date="2016-03" db="EMBL/GenBank/DDBJ databases">
        <title>Genome sequence of Pontibacter sp. nov., of the family cytophagaceae, isolated from marine sediment of the Yellow Sea, China.</title>
        <authorList>
            <person name="Zhang G."/>
            <person name="Zhang R."/>
        </authorList>
    </citation>
    <scope>NUCLEOTIDE SEQUENCE [LARGE SCALE GENOMIC DNA]</scope>
    <source>
        <strain evidence="1 2">S10-8</strain>
    </source>
</reference>
<keyword evidence="2" id="KW-1185">Reference proteome</keyword>
<name>A0A1Q5PB92_9BACT</name>
<gene>
    <name evidence="1" type="ORF">A3841_00845</name>
</gene>
<dbReference type="Proteomes" id="UP000186551">
    <property type="component" value="Unassembled WGS sequence"/>
</dbReference>
<evidence type="ECO:0000313" key="2">
    <source>
        <dbReference type="Proteomes" id="UP000186551"/>
    </source>
</evidence>
<dbReference type="AlphaFoldDB" id="A0A1Q5PB92"/>
<dbReference type="RefSeq" id="WP_073852866.1">
    <property type="nucleotide sequence ID" value="NZ_LVWA01000008.1"/>
</dbReference>
<organism evidence="1 2">
    <name type="scientific">Pontibacter flavimaris</name>
    <dbReference type="NCBI Taxonomy" id="1797110"/>
    <lineage>
        <taxon>Bacteria</taxon>
        <taxon>Pseudomonadati</taxon>
        <taxon>Bacteroidota</taxon>
        <taxon>Cytophagia</taxon>
        <taxon>Cytophagales</taxon>
        <taxon>Hymenobacteraceae</taxon>
        <taxon>Pontibacter</taxon>
    </lineage>
</organism>
<dbReference type="OrthoDB" id="9924976at2"/>
<comment type="caution">
    <text evidence="1">The sequence shown here is derived from an EMBL/GenBank/DDBJ whole genome shotgun (WGS) entry which is preliminary data.</text>
</comment>
<accession>A0A1Q5PB92</accession>